<gene>
    <name evidence="1" type="ORF">EVAR_77643_1</name>
</gene>
<reference evidence="1 2" key="1">
    <citation type="journal article" date="2019" name="Commun. Biol.">
        <title>The bagworm genome reveals a unique fibroin gene that provides high tensile strength.</title>
        <authorList>
            <person name="Kono N."/>
            <person name="Nakamura H."/>
            <person name="Ohtoshi R."/>
            <person name="Tomita M."/>
            <person name="Numata K."/>
            <person name="Arakawa K."/>
        </authorList>
    </citation>
    <scope>NUCLEOTIDE SEQUENCE [LARGE SCALE GENOMIC DNA]</scope>
</reference>
<accession>A0A4C1T6Y0</accession>
<dbReference type="OrthoDB" id="6339452at2759"/>
<dbReference type="AlphaFoldDB" id="A0A4C1T6Y0"/>
<keyword evidence="2" id="KW-1185">Reference proteome</keyword>
<sequence length="226" mass="24358">MKDRPERGAAGEGRVRRSTRECIEYQEKYVYPCEKGVALIGGNVRGNHCGHNADELVVGGVDAKAGEFPHMGVALIGGDVRSNQCGRNADELVVGGVDAKAGEFPHMGVILIGGDVRSNQCGRNADELVVGGVHAKERMSCSISYTVVARRDRDLDPTLDTGCGPHVDPDSNFECSDETNLKNLSLTPETLVPSPIFMRRSRPCPDPDIGSAFNFYLKALLNFIAL</sequence>
<dbReference type="Proteomes" id="UP000299102">
    <property type="component" value="Unassembled WGS sequence"/>
</dbReference>
<organism evidence="1 2">
    <name type="scientific">Eumeta variegata</name>
    <name type="common">Bagworm moth</name>
    <name type="synonym">Eumeta japonica</name>
    <dbReference type="NCBI Taxonomy" id="151549"/>
    <lineage>
        <taxon>Eukaryota</taxon>
        <taxon>Metazoa</taxon>
        <taxon>Ecdysozoa</taxon>
        <taxon>Arthropoda</taxon>
        <taxon>Hexapoda</taxon>
        <taxon>Insecta</taxon>
        <taxon>Pterygota</taxon>
        <taxon>Neoptera</taxon>
        <taxon>Endopterygota</taxon>
        <taxon>Lepidoptera</taxon>
        <taxon>Glossata</taxon>
        <taxon>Ditrysia</taxon>
        <taxon>Tineoidea</taxon>
        <taxon>Psychidae</taxon>
        <taxon>Oiketicinae</taxon>
        <taxon>Eumeta</taxon>
    </lineage>
</organism>
<comment type="caution">
    <text evidence="1">The sequence shown here is derived from an EMBL/GenBank/DDBJ whole genome shotgun (WGS) entry which is preliminary data.</text>
</comment>
<evidence type="ECO:0000313" key="2">
    <source>
        <dbReference type="Proteomes" id="UP000299102"/>
    </source>
</evidence>
<name>A0A4C1T6Y0_EUMVA</name>
<protein>
    <submittedName>
        <fullName evidence="1">Uncharacterized protein</fullName>
    </submittedName>
</protein>
<dbReference type="EMBL" id="BGZK01000039">
    <property type="protein sequence ID" value="GBP10253.1"/>
    <property type="molecule type" value="Genomic_DNA"/>
</dbReference>
<proteinExistence type="predicted"/>
<evidence type="ECO:0000313" key="1">
    <source>
        <dbReference type="EMBL" id="GBP10253.1"/>
    </source>
</evidence>